<comment type="caution">
    <text evidence="1">The sequence shown here is derived from an EMBL/GenBank/DDBJ whole genome shotgun (WGS) entry which is preliminary data.</text>
</comment>
<evidence type="ECO:0000313" key="1">
    <source>
        <dbReference type="EMBL" id="EEQ11185.1"/>
    </source>
</evidence>
<keyword evidence="2" id="KW-1185">Reference proteome</keyword>
<dbReference type="EMBL" id="AALD02000010">
    <property type="protein sequence ID" value="EEQ11185.1"/>
    <property type="molecule type" value="Genomic_DNA"/>
</dbReference>
<dbReference type="Proteomes" id="UP000003027">
    <property type="component" value="Unassembled WGS sequence"/>
</dbReference>
<proteinExistence type="predicted"/>
<gene>
    <name evidence="1" type="ORF">ymoll0001_28590</name>
</gene>
<evidence type="ECO:0000313" key="2">
    <source>
        <dbReference type="Proteomes" id="UP000003027"/>
    </source>
</evidence>
<accession>A0ABP2EJC3</accession>
<protein>
    <submittedName>
        <fullName evidence="1">Uncharacterized protein</fullName>
    </submittedName>
</protein>
<sequence length="77" mass="8107">MADLAKNGGASIAGYGSDIVIKDSARLVAEYGGKASDWSKVSSQSYKAADGTVFEIHAYRNVTTGKLVEPKTIAIKK</sequence>
<organism evidence="1 2">
    <name type="scientific">Yersinia mollaretii (strain ATCC 43969 / DSM 18520 / CIP 103324 / CNY 7263 / WAIP 204)</name>
    <dbReference type="NCBI Taxonomy" id="349967"/>
    <lineage>
        <taxon>Bacteria</taxon>
        <taxon>Pseudomonadati</taxon>
        <taxon>Pseudomonadota</taxon>
        <taxon>Gammaproteobacteria</taxon>
        <taxon>Enterobacterales</taxon>
        <taxon>Yersiniaceae</taxon>
        <taxon>Yersinia</taxon>
    </lineage>
</organism>
<name>A0ABP2EJC3_YERMW</name>
<reference evidence="1" key="1">
    <citation type="submission" date="2008-12" db="EMBL/GenBank/DDBJ databases">
        <title>Annotation of the Yersinia mollaretii ATCC 43969 genome.</title>
        <authorList>
            <person name="Read T.D."/>
            <person name="Akmal A."/>
            <person name="Bishop-Lilly K."/>
            <person name="Chen P.E."/>
            <person name="Cook C."/>
            <person name="Kiley M.P."/>
            <person name="Lentz S."/>
            <person name="Mateczun A."/>
            <person name="Nagarajan N."/>
            <person name="Nolan N."/>
            <person name="Osborne B.I."/>
            <person name="Pop M."/>
            <person name="Sozhamannan S."/>
            <person name="Stewart A.C."/>
            <person name="Sulakvelidze A."/>
            <person name="Thomason B."/>
            <person name="Willner K."/>
            <person name="Zwick M.E."/>
        </authorList>
    </citation>
    <scope>NUCLEOTIDE SEQUENCE [LARGE SCALE GENOMIC DNA]</scope>
    <source>
        <strain evidence="1">ATCC 43969</strain>
    </source>
</reference>